<feature type="compositionally biased region" description="Acidic residues" evidence="1">
    <location>
        <begin position="70"/>
        <end position="91"/>
    </location>
</feature>
<proteinExistence type="predicted"/>
<name>A0A6J5KZ46_9CAUD</name>
<evidence type="ECO:0000313" key="2">
    <source>
        <dbReference type="EMBL" id="CAB4125219.1"/>
    </source>
</evidence>
<evidence type="ECO:0000256" key="1">
    <source>
        <dbReference type="SAM" id="MobiDB-lite"/>
    </source>
</evidence>
<gene>
    <name evidence="2" type="ORF">UFOVP53_83</name>
</gene>
<feature type="region of interest" description="Disordered" evidence="1">
    <location>
        <begin position="68"/>
        <end position="91"/>
    </location>
</feature>
<organism evidence="2">
    <name type="scientific">uncultured Caudovirales phage</name>
    <dbReference type="NCBI Taxonomy" id="2100421"/>
    <lineage>
        <taxon>Viruses</taxon>
        <taxon>Duplodnaviria</taxon>
        <taxon>Heunggongvirae</taxon>
        <taxon>Uroviricota</taxon>
        <taxon>Caudoviricetes</taxon>
        <taxon>Peduoviridae</taxon>
        <taxon>Maltschvirus</taxon>
        <taxon>Maltschvirus maltsch</taxon>
    </lineage>
</organism>
<sequence length="91" mass="10727">MENLELKAAKYLNETMQTKKKRKDTRIEAEYFDEIEITDPMTGKKSMHKVKVTRYKSAVEKQIGQKGISEELESNEELNYEYDTSNEEVDE</sequence>
<reference evidence="2" key="1">
    <citation type="submission" date="2020-04" db="EMBL/GenBank/DDBJ databases">
        <authorList>
            <person name="Chiriac C."/>
            <person name="Salcher M."/>
            <person name="Ghai R."/>
            <person name="Kavagutti S V."/>
        </authorList>
    </citation>
    <scope>NUCLEOTIDE SEQUENCE</scope>
</reference>
<protein>
    <submittedName>
        <fullName evidence="2">Uncharacterized protein</fullName>
    </submittedName>
</protein>
<accession>A0A6J5KZ46</accession>
<dbReference type="EMBL" id="LR796189">
    <property type="protein sequence ID" value="CAB4125219.1"/>
    <property type="molecule type" value="Genomic_DNA"/>
</dbReference>